<dbReference type="CDD" id="cd00067">
    <property type="entry name" value="GAL4"/>
    <property type="match status" value="1"/>
</dbReference>
<dbReference type="SUPFAM" id="SSF57701">
    <property type="entry name" value="Zn2/Cys6 DNA-binding domain"/>
    <property type="match status" value="1"/>
</dbReference>
<sequence length="566" mass="61993">MDPAVGNSPAMAATPMSTAPALQTPQSEDLKRKRQPRNSACQHCAQLKMKCIQQANGICERCHRMGRECVPSMPKPRKRRTQSGIAEADGPTIRTFPVAPPVGPPPRFDPPTVQKPDENILLTRHDISHTDSRSFVSLFSRGLGNATVCEELLNGIDYSFVSNSFTKFRQLTSHFPFVEIAPNADVLTKVACRPMLTLAVCTVASASRPDIQDRLSQAFLYALASKSVLTDDRSLDTFAGLLVFLAWHHHYLPQHQVYQKLCLLAGMATDLGLYRSYNFAAAGSALETDRAMVGAYHLCCGLSAKFDKANPLRWTKNLRSSAESVAQFGTLPIDCTFLGVLELAHAMDDLDDTLRQHGYQSAAKHFVNLSTKSALHRLDALKRDHPTLNGTLAFASATIRIHQQRLRHGDINDSSVLIETACAVKEYLDELLARPPSTLHQMGVVAWADFLEILVVMAHVSKPSQTAGWEAGAVSSMLQPDAILDSIYGLMASTPADDPLVLRSEALQRRLYDICQATNGRLSNQERNSSGADAAQRAAKTGFDLLDYFGAGVLDSGFWDELSRGT</sequence>
<evidence type="ECO:0000313" key="8">
    <source>
        <dbReference type="EMBL" id="SMY20545.1"/>
    </source>
</evidence>
<name>A0A1Y6L856_ZYMTR</name>
<protein>
    <recommendedName>
        <fullName evidence="7">Zn(2)-C6 fungal-type domain-containing protein</fullName>
    </recommendedName>
</protein>
<dbReference type="EMBL" id="LT882676">
    <property type="protein sequence ID" value="SMY20545.1"/>
    <property type="molecule type" value="Genomic_DNA"/>
</dbReference>
<evidence type="ECO:0000256" key="2">
    <source>
        <dbReference type="ARBA" id="ARBA00023015"/>
    </source>
</evidence>
<dbReference type="Proteomes" id="UP000215453">
    <property type="component" value="Chromosome 1"/>
</dbReference>
<feature type="region of interest" description="Disordered" evidence="6">
    <location>
        <begin position="1"/>
        <end position="34"/>
    </location>
</feature>
<evidence type="ECO:0000313" key="9">
    <source>
        <dbReference type="Proteomes" id="UP000215453"/>
    </source>
</evidence>
<dbReference type="InterPro" id="IPR036864">
    <property type="entry name" value="Zn2-C6_fun-type_DNA-bd_sf"/>
</dbReference>
<organism evidence="8 9">
    <name type="scientific">Zymoseptoria tritici ST99CH_1A5</name>
    <dbReference type="NCBI Taxonomy" id="1276529"/>
    <lineage>
        <taxon>Eukaryota</taxon>
        <taxon>Fungi</taxon>
        <taxon>Dikarya</taxon>
        <taxon>Ascomycota</taxon>
        <taxon>Pezizomycotina</taxon>
        <taxon>Dothideomycetes</taxon>
        <taxon>Dothideomycetidae</taxon>
        <taxon>Mycosphaerellales</taxon>
        <taxon>Mycosphaerellaceae</taxon>
        <taxon>Zymoseptoria</taxon>
    </lineage>
</organism>
<evidence type="ECO:0000256" key="1">
    <source>
        <dbReference type="ARBA" id="ARBA00004123"/>
    </source>
</evidence>
<evidence type="ECO:0000259" key="7">
    <source>
        <dbReference type="PROSITE" id="PS00463"/>
    </source>
</evidence>
<keyword evidence="3" id="KW-0238">DNA-binding</keyword>
<accession>A0A1Y6L856</accession>
<reference evidence="8 9" key="1">
    <citation type="submission" date="2016-10" db="EMBL/GenBank/DDBJ databases">
        <authorList>
            <person name="Varghese N."/>
        </authorList>
    </citation>
    <scope>NUCLEOTIDE SEQUENCE [LARGE SCALE GENOMIC DNA]</scope>
</reference>
<dbReference type="SMART" id="SM00066">
    <property type="entry name" value="GAL4"/>
    <property type="match status" value="1"/>
</dbReference>
<dbReference type="PANTHER" id="PTHR31845">
    <property type="entry name" value="FINGER DOMAIN PROTEIN, PUTATIVE-RELATED"/>
    <property type="match status" value="1"/>
</dbReference>
<comment type="subcellular location">
    <subcellularLocation>
        <location evidence="1">Nucleus</location>
    </subcellularLocation>
</comment>
<dbReference type="InterPro" id="IPR051089">
    <property type="entry name" value="prtT"/>
</dbReference>
<feature type="compositionally biased region" description="Pro residues" evidence="6">
    <location>
        <begin position="98"/>
        <end position="109"/>
    </location>
</feature>
<dbReference type="AlphaFoldDB" id="A0A1Y6L856"/>
<keyword evidence="5" id="KW-0539">Nucleus</keyword>
<feature type="domain" description="Zn(2)-C6 fungal-type" evidence="7">
    <location>
        <begin position="40"/>
        <end position="69"/>
    </location>
</feature>
<dbReference type="InterPro" id="IPR001138">
    <property type="entry name" value="Zn2Cys6_DnaBD"/>
</dbReference>
<evidence type="ECO:0000256" key="3">
    <source>
        <dbReference type="ARBA" id="ARBA00023125"/>
    </source>
</evidence>
<evidence type="ECO:0000256" key="4">
    <source>
        <dbReference type="ARBA" id="ARBA00023163"/>
    </source>
</evidence>
<evidence type="ECO:0000256" key="5">
    <source>
        <dbReference type="ARBA" id="ARBA00023242"/>
    </source>
</evidence>
<feature type="region of interest" description="Disordered" evidence="6">
    <location>
        <begin position="91"/>
        <end position="113"/>
    </location>
</feature>
<dbReference type="GO" id="GO:0000981">
    <property type="term" value="F:DNA-binding transcription factor activity, RNA polymerase II-specific"/>
    <property type="evidence" value="ECO:0007669"/>
    <property type="project" value="InterPro"/>
</dbReference>
<dbReference type="GO" id="GO:0005634">
    <property type="term" value="C:nucleus"/>
    <property type="evidence" value="ECO:0007669"/>
    <property type="project" value="UniProtKB-SubCell"/>
</dbReference>
<dbReference type="GO" id="GO:0000976">
    <property type="term" value="F:transcription cis-regulatory region binding"/>
    <property type="evidence" value="ECO:0007669"/>
    <property type="project" value="TreeGrafter"/>
</dbReference>
<dbReference type="PANTHER" id="PTHR31845:SF10">
    <property type="entry name" value="ZN(II)2CYS6 TRANSCRIPTION FACTOR (EUROFUNG)"/>
    <property type="match status" value="1"/>
</dbReference>
<dbReference type="PROSITE" id="PS00463">
    <property type="entry name" value="ZN2_CY6_FUNGAL_1"/>
    <property type="match status" value="1"/>
</dbReference>
<keyword evidence="2" id="KW-0805">Transcription regulation</keyword>
<evidence type="ECO:0000256" key="6">
    <source>
        <dbReference type="SAM" id="MobiDB-lite"/>
    </source>
</evidence>
<keyword evidence="4" id="KW-0804">Transcription</keyword>
<feature type="compositionally biased region" description="Low complexity" evidence="6">
    <location>
        <begin position="8"/>
        <end position="21"/>
    </location>
</feature>
<proteinExistence type="predicted"/>
<dbReference type="GO" id="GO:0008270">
    <property type="term" value="F:zinc ion binding"/>
    <property type="evidence" value="ECO:0007669"/>
    <property type="project" value="InterPro"/>
</dbReference>
<gene>
    <name evidence="8" type="ORF">ZT1A5_G1980</name>
</gene>
<dbReference type="Gene3D" id="4.10.240.10">
    <property type="entry name" value="Zn(2)-C6 fungal-type DNA-binding domain"/>
    <property type="match status" value="1"/>
</dbReference>